<dbReference type="VEuPathDB" id="CryptoDB:Cvel_22895"/>
<dbReference type="AlphaFoldDB" id="A0A0G4GQ95"/>
<evidence type="ECO:0000313" key="1">
    <source>
        <dbReference type="EMBL" id="CEM32607.1"/>
    </source>
</evidence>
<dbReference type="EMBL" id="CDMZ01001437">
    <property type="protein sequence ID" value="CEM32607.1"/>
    <property type="molecule type" value="Genomic_DNA"/>
</dbReference>
<name>A0A0G4GQ95_9ALVE</name>
<reference evidence="1" key="1">
    <citation type="submission" date="2014-11" db="EMBL/GenBank/DDBJ databases">
        <authorList>
            <person name="Otto D Thomas"/>
            <person name="Naeem Raeece"/>
        </authorList>
    </citation>
    <scope>NUCLEOTIDE SEQUENCE</scope>
</reference>
<organism evidence="1">
    <name type="scientific">Chromera velia CCMP2878</name>
    <dbReference type="NCBI Taxonomy" id="1169474"/>
    <lineage>
        <taxon>Eukaryota</taxon>
        <taxon>Sar</taxon>
        <taxon>Alveolata</taxon>
        <taxon>Colpodellida</taxon>
        <taxon>Chromeraceae</taxon>
        <taxon>Chromera</taxon>
    </lineage>
</organism>
<proteinExistence type="predicted"/>
<gene>
    <name evidence="1" type="ORF">Cvel_22895</name>
</gene>
<sequence length="211" mass="23551">MIRLSHVKFQSAVPVSSEVLRGAGRCLPLPQSVSLFPLTMRGSEKAKQRDTLGGFPMPSETPLLTKFLHPLEGLFSAKEHTEFYTLEPMDSFRNSERTTATAWARTISEVDLEAALFDEASFFKQLHGHMLRFPYVVFPHFAQILLQSRTSPSALSKLPGQIPPDWATLSPADAAFKLQVWISRGLAKQIGGKIQERPGYWSNNPNLRAVS</sequence>
<accession>A0A0G4GQ95</accession>
<protein>
    <submittedName>
        <fullName evidence="1">Uncharacterized protein</fullName>
    </submittedName>
</protein>